<dbReference type="Proteomes" id="UP000643810">
    <property type="component" value="Unassembled WGS sequence"/>
</dbReference>
<keyword evidence="5" id="KW-1133">Transmembrane helix</keyword>
<dbReference type="CDD" id="cd06779">
    <property type="entry name" value="cpPDZ_Deg_HtrA-like"/>
    <property type="match status" value="1"/>
</dbReference>
<dbReference type="InterPro" id="IPR043504">
    <property type="entry name" value="Peptidase_S1_PA_chymotrypsin"/>
</dbReference>
<keyword evidence="5" id="KW-0472">Membrane</keyword>
<dbReference type="Gene3D" id="2.40.10.10">
    <property type="entry name" value="Trypsin-like serine proteases"/>
    <property type="match status" value="2"/>
</dbReference>
<comment type="caution">
    <text evidence="7">The sequence shown here is derived from an EMBL/GenBank/DDBJ whole genome shotgun (WGS) entry which is preliminary data.</text>
</comment>
<feature type="transmembrane region" description="Helical" evidence="5">
    <location>
        <begin position="104"/>
        <end position="129"/>
    </location>
</feature>
<sequence length="490" mass="51454">MSEFDQNTQGENTQNNNGEQASSVYSYSYSDINQGENATADQQNRQTYTSGAGTGYQQNAYQDQNTYNYNPYGGQNAGGHEKHHRSGNGKIKQFFSKGNFGNKLLKVVAIALVFGLVAGGTFSGVTYAVSKKTGVDLTAATAKTLTTNDSVDSTAVSTATTVSDVSDIVENVMPAIVAVTNISYTEYRSMFGQTKTYESESAGSGIIVSQDNDYLYIATNNHVVSGAESLTITFNDGSAAPATIKGTDSSVDLAVVAVALSDVEDSTMDAIKVATLGNSDQVQVGESSVVIGNALGYGQSVTTGVISALSREVQLEDESGNTVTSTLMQTDAAVNPGNSGGALLNMKGEVIGIVSAKYSDTKVEGMGYAIPISTAKNIIETIINQEVVSDDEASYFGISGVDVASDVSKQYDMPTGVYVTKVAANSAASKAGIQKGDIIVSFNGREVSSMDEISNVMQYLKAGTKVDVVVAQASNNYEEKTMEVTLTKKK</sequence>
<dbReference type="PROSITE" id="PS50106">
    <property type="entry name" value="PDZ"/>
    <property type="match status" value="1"/>
</dbReference>
<accession>A0ABR7GHB9</accession>
<dbReference type="InterPro" id="IPR001940">
    <property type="entry name" value="Peptidase_S1C"/>
</dbReference>
<dbReference type="SMART" id="SM00228">
    <property type="entry name" value="PDZ"/>
    <property type="match status" value="1"/>
</dbReference>
<keyword evidence="8" id="KW-1185">Reference proteome</keyword>
<dbReference type="InterPro" id="IPR036034">
    <property type="entry name" value="PDZ_sf"/>
</dbReference>
<dbReference type="PANTHER" id="PTHR22939">
    <property type="entry name" value="SERINE PROTEASE FAMILY S1C HTRA-RELATED"/>
    <property type="match status" value="1"/>
</dbReference>
<dbReference type="Pfam" id="PF13365">
    <property type="entry name" value="Trypsin_2"/>
    <property type="match status" value="1"/>
</dbReference>
<evidence type="ECO:0000256" key="3">
    <source>
        <dbReference type="ARBA" id="ARBA00022801"/>
    </source>
</evidence>
<dbReference type="InterPro" id="IPR009003">
    <property type="entry name" value="Peptidase_S1_PA"/>
</dbReference>
<feature type="region of interest" description="Disordered" evidence="4">
    <location>
        <begin position="35"/>
        <end position="90"/>
    </location>
</feature>
<dbReference type="EMBL" id="JACOPG010000003">
    <property type="protein sequence ID" value="MBC5686712.1"/>
    <property type="molecule type" value="Genomic_DNA"/>
</dbReference>
<feature type="compositionally biased region" description="Low complexity" evidence="4">
    <location>
        <begin position="1"/>
        <end position="20"/>
    </location>
</feature>
<proteinExistence type="inferred from homology"/>
<feature type="region of interest" description="Disordered" evidence="4">
    <location>
        <begin position="1"/>
        <end position="21"/>
    </location>
</feature>
<comment type="similarity">
    <text evidence="1">Belongs to the peptidase S1C family.</text>
</comment>
<evidence type="ECO:0000256" key="2">
    <source>
        <dbReference type="ARBA" id="ARBA00022670"/>
    </source>
</evidence>
<dbReference type="PANTHER" id="PTHR22939:SF129">
    <property type="entry name" value="SERINE PROTEASE HTRA2, MITOCHONDRIAL"/>
    <property type="match status" value="1"/>
</dbReference>
<dbReference type="SUPFAM" id="SSF50494">
    <property type="entry name" value="Trypsin-like serine proteases"/>
    <property type="match status" value="1"/>
</dbReference>
<dbReference type="RefSeq" id="WP_186854449.1">
    <property type="nucleotide sequence ID" value="NZ_JACOPG010000003.1"/>
</dbReference>
<dbReference type="Pfam" id="PF17820">
    <property type="entry name" value="PDZ_6"/>
    <property type="match status" value="1"/>
</dbReference>
<keyword evidence="2" id="KW-0645">Protease</keyword>
<protein>
    <submittedName>
        <fullName evidence="7">Trypsin-like peptidase domain-containing protein</fullName>
    </submittedName>
</protein>
<keyword evidence="5" id="KW-0812">Transmembrane</keyword>
<dbReference type="PRINTS" id="PR00834">
    <property type="entry name" value="PROTEASES2C"/>
</dbReference>
<feature type="domain" description="PDZ" evidence="6">
    <location>
        <begin position="400"/>
        <end position="474"/>
    </location>
</feature>
<name>A0ABR7GHB9_9FIRM</name>
<evidence type="ECO:0000259" key="6">
    <source>
        <dbReference type="PROSITE" id="PS50106"/>
    </source>
</evidence>
<evidence type="ECO:0000256" key="4">
    <source>
        <dbReference type="SAM" id="MobiDB-lite"/>
    </source>
</evidence>
<dbReference type="InterPro" id="IPR041489">
    <property type="entry name" value="PDZ_6"/>
</dbReference>
<gene>
    <name evidence="7" type="ORF">H8R94_08890</name>
</gene>
<keyword evidence="3" id="KW-0378">Hydrolase</keyword>
<reference evidence="7 8" key="1">
    <citation type="submission" date="2020-08" db="EMBL/GenBank/DDBJ databases">
        <title>Genome public.</title>
        <authorList>
            <person name="Liu C."/>
            <person name="Sun Q."/>
        </authorList>
    </citation>
    <scope>NUCLEOTIDE SEQUENCE [LARGE SCALE GENOMIC DNA]</scope>
    <source>
        <strain evidence="7 8">NSJ-9</strain>
    </source>
</reference>
<evidence type="ECO:0000256" key="1">
    <source>
        <dbReference type="ARBA" id="ARBA00010541"/>
    </source>
</evidence>
<dbReference type="SUPFAM" id="SSF50156">
    <property type="entry name" value="PDZ domain-like"/>
    <property type="match status" value="1"/>
</dbReference>
<organism evidence="7 8">
    <name type="scientific">Roseburia lenta</name>
    <dbReference type="NCBI Taxonomy" id="2763061"/>
    <lineage>
        <taxon>Bacteria</taxon>
        <taxon>Bacillati</taxon>
        <taxon>Bacillota</taxon>
        <taxon>Clostridia</taxon>
        <taxon>Lachnospirales</taxon>
        <taxon>Lachnospiraceae</taxon>
        <taxon>Roseburia</taxon>
    </lineage>
</organism>
<evidence type="ECO:0000313" key="8">
    <source>
        <dbReference type="Proteomes" id="UP000643810"/>
    </source>
</evidence>
<evidence type="ECO:0000313" key="7">
    <source>
        <dbReference type="EMBL" id="MBC5686712.1"/>
    </source>
</evidence>
<feature type="compositionally biased region" description="Polar residues" evidence="4">
    <location>
        <begin position="35"/>
        <end position="69"/>
    </location>
</feature>
<dbReference type="Gene3D" id="2.30.42.10">
    <property type="match status" value="1"/>
</dbReference>
<evidence type="ECO:0000256" key="5">
    <source>
        <dbReference type="SAM" id="Phobius"/>
    </source>
</evidence>
<dbReference type="InterPro" id="IPR001478">
    <property type="entry name" value="PDZ"/>
</dbReference>